<protein>
    <submittedName>
        <fullName evidence="2">Uncharacterized protein</fullName>
    </submittedName>
</protein>
<reference evidence="2 3" key="1">
    <citation type="submission" date="2024-04" db="EMBL/GenBank/DDBJ databases">
        <title>Draft genome sequence of Sessilibacter corallicola NBRC 116591.</title>
        <authorList>
            <person name="Miyakawa T."/>
            <person name="Kusuya Y."/>
            <person name="Miura T."/>
        </authorList>
    </citation>
    <scope>NUCLEOTIDE SEQUENCE [LARGE SCALE GENOMIC DNA]</scope>
    <source>
        <strain evidence="2 3">KU-00831-HH</strain>
    </source>
</reference>
<dbReference type="EMBL" id="BAABWN010000005">
    <property type="protein sequence ID" value="GAA6167886.1"/>
    <property type="molecule type" value="Genomic_DNA"/>
</dbReference>
<keyword evidence="1" id="KW-0732">Signal</keyword>
<keyword evidence="3" id="KW-1185">Reference proteome</keyword>
<feature type="signal peptide" evidence="1">
    <location>
        <begin position="1"/>
        <end position="22"/>
    </location>
</feature>
<gene>
    <name evidence="2" type="ORF">NBRC116591_16970</name>
</gene>
<feature type="chain" id="PRO_5045948889" evidence="1">
    <location>
        <begin position="23"/>
        <end position="173"/>
    </location>
</feature>
<name>A0ABQ0A8B1_9GAMM</name>
<evidence type="ECO:0000313" key="3">
    <source>
        <dbReference type="Proteomes" id="UP001465153"/>
    </source>
</evidence>
<sequence>MFTKDNILLMCFFLLLASGSLADEYGLKNQNFIPWPKTVLQFKMHSKTIKAEGWWCADDVGQKRTIGVTINLAKDTESGVLDIDDVVSLTFKPKGLWTKGSNVGASLSSDGLRLIFDGIIEEDGGETIYEQQYLQVNDEDEVVGRVNWTWVGSGPNRDYRCTGTDLIAGNLNL</sequence>
<comment type="caution">
    <text evidence="2">The sequence shown here is derived from an EMBL/GenBank/DDBJ whole genome shotgun (WGS) entry which is preliminary data.</text>
</comment>
<organism evidence="2 3">
    <name type="scientific">Sessilibacter corallicola</name>
    <dbReference type="NCBI Taxonomy" id="2904075"/>
    <lineage>
        <taxon>Bacteria</taxon>
        <taxon>Pseudomonadati</taxon>
        <taxon>Pseudomonadota</taxon>
        <taxon>Gammaproteobacteria</taxon>
        <taxon>Cellvibrionales</taxon>
        <taxon>Cellvibrionaceae</taxon>
        <taxon>Sessilibacter</taxon>
    </lineage>
</organism>
<accession>A0ABQ0A8B1</accession>
<evidence type="ECO:0000313" key="2">
    <source>
        <dbReference type="EMBL" id="GAA6167886.1"/>
    </source>
</evidence>
<dbReference type="RefSeq" id="WP_353302547.1">
    <property type="nucleotide sequence ID" value="NZ_BAABWN010000005.1"/>
</dbReference>
<dbReference type="Proteomes" id="UP001465153">
    <property type="component" value="Unassembled WGS sequence"/>
</dbReference>
<proteinExistence type="predicted"/>
<evidence type="ECO:0000256" key="1">
    <source>
        <dbReference type="SAM" id="SignalP"/>
    </source>
</evidence>